<evidence type="ECO:0000313" key="1">
    <source>
        <dbReference type="EMBL" id="KAJ8621609.1"/>
    </source>
</evidence>
<proteinExistence type="predicted"/>
<evidence type="ECO:0000313" key="2">
    <source>
        <dbReference type="Proteomes" id="UP001234297"/>
    </source>
</evidence>
<dbReference type="Proteomes" id="UP001234297">
    <property type="component" value="Chromosome 10"/>
</dbReference>
<comment type="caution">
    <text evidence="1">The sequence shown here is derived from an EMBL/GenBank/DDBJ whole genome shotgun (WGS) entry which is preliminary data.</text>
</comment>
<sequence length="649" mass="73453">MGEFKHQRVVDEFETSTKDAGRVQIETLRRILEENGDAEYLQRLGLNGRTDTESFKSYVPLSTHKDLEPYIQRIADGDDSPILTGKPITSISLSSGTTQGRPKFLPFNEELVKNTMQIFRTSFAFRNREFPLENGKALQFIFGSKQFKTKGDLTASTATTNVYRSEQFKNTMKDIQSQCCSPDEVIFGTDFHQSLYCHLLCGLIYRDEVHFISSTFAHTIVRAFQTFEQVWEEICTDIREGVLSSIITIPSIRAAVSKLLKPNPELANSIYRKCSGLTNWYGVIPELWPNAKYVYGIMTGSMEPYLKKLRHYAGGLPLLSADYGSSEGWIGVNVYPRLRPELVTYVVLPDIGYFEFVPLREKLDEEVLERTSSTVAYMESEPVGLTEVKVGEEYEVIVTNFAGLYRYRLGDVVKVMGFHNASPKLQFVCRRSMLLTINIDKNTEKDLQLAVEAASKLLAEKKLEVFDFTSHGDSSTDPGHYVIFLELSGDPDQEVLAECTNCLDQSFIDAGYVSSRKVDAIGPLELRVVRRGTFQKILDHYLGLGGAVSQFKTPRCIGSTNSQWLSPINITDRLPTFLEELSFFSVLDFCYKVDVPVHVLNSFNQDQKQRPARGGRGIGVWVFTHILMQDPHRKSFLLEVSRLTELSVD</sequence>
<gene>
    <name evidence="1" type="ORF">MRB53_030138</name>
</gene>
<accession>A0ACC2KKF2</accession>
<organism evidence="1 2">
    <name type="scientific">Persea americana</name>
    <name type="common">Avocado</name>
    <dbReference type="NCBI Taxonomy" id="3435"/>
    <lineage>
        <taxon>Eukaryota</taxon>
        <taxon>Viridiplantae</taxon>
        <taxon>Streptophyta</taxon>
        <taxon>Embryophyta</taxon>
        <taxon>Tracheophyta</taxon>
        <taxon>Spermatophyta</taxon>
        <taxon>Magnoliopsida</taxon>
        <taxon>Magnoliidae</taxon>
        <taxon>Laurales</taxon>
        <taxon>Lauraceae</taxon>
        <taxon>Persea</taxon>
    </lineage>
</organism>
<keyword evidence="2" id="KW-1185">Reference proteome</keyword>
<reference evidence="1 2" key="1">
    <citation type="journal article" date="2022" name="Hortic Res">
        <title>A haplotype resolved chromosomal level avocado genome allows analysis of novel avocado genes.</title>
        <authorList>
            <person name="Nath O."/>
            <person name="Fletcher S.J."/>
            <person name="Hayward A."/>
            <person name="Shaw L.M."/>
            <person name="Masouleh A.K."/>
            <person name="Furtado A."/>
            <person name="Henry R.J."/>
            <person name="Mitter N."/>
        </authorList>
    </citation>
    <scope>NUCLEOTIDE SEQUENCE [LARGE SCALE GENOMIC DNA]</scope>
    <source>
        <strain evidence="2">cv. Hass</strain>
    </source>
</reference>
<name>A0ACC2KKF2_PERAE</name>
<dbReference type="EMBL" id="CM056818">
    <property type="protein sequence ID" value="KAJ8621609.1"/>
    <property type="molecule type" value="Genomic_DNA"/>
</dbReference>
<protein>
    <submittedName>
        <fullName evidence="1">Uncharacterized protein</fullName>
    </submittedName>
</protein>